<keyword evidence="2" id="KW-0813">Transport</keyword>
<dbReference type="SUPFAM" id="SSF52540">
    <property type="entry name" value="P-loop containing nucleoside triphosphate hydrolases"/>
    <property type="match status" value="1"/>
</dbReference>
<dbReference type="PANTHER" id="PTHR43394">
    <property type="entry name" value="ATP-DEPENDENT PERMEASE MDL1, MITOCHONDRIAL"/>
    <property type="match status" value="1"/>
</dbReference>
<dbReference type="GO" id="GO:0015421">
    <property type="term" value="F:ABC-type oligopeptide transporter activity"/>
    <property type="evidence" value="ECO:0007669"/>
    <property type="project" value="TreeGrafter"/>
</dbReference>
<dbReference type="KEGG" id="cyn:Cyan7425_2412"/>
<evidence type="ECO:0000313" key="12">
    <source>
        <dbReference type="EMBL" id="ACL44770.1"/>
    </source>
</evidence>
<dbReference type="SMART" id="SM00382">
    <property type="entry name" value="AAA"/>
    <property type="match status" value="1"/>
</dbReference>
<dbReference type="InterPro" id="IPR039421">
    <property type="entry name" value="Type_1_exporter"/>
</dbReference>
<proteinExistence type="predicted"/>
<name>B8HX79_CYAP4</name>
<reference evidence="12" key="1">
    <citation type="submission" date="2009-01" db="EMBL/GenBank/DDBJ databases">
        <title>Complete sequence of chromosome Cyanothece sp. PCC 7425.</title>
        <authorList>
            <consortium name="US DOE Joint Genome Institute"/>
            <person name="Lucas S."/>
            <person name="Copeland A."/>
            <person name="Lapidus A."/>
            <person name="Glavina del Rio T."/>
            <person name="Dalin E."/>
            <person name="Tice H."/>
            <person name="Bruce D."/>
            <person name="Goodwin L."/>
            <person name="Pitluck S."/>
            <person name="Sims D."/>
            <person name="Meineke L."/>
            <person name="Brettin T."/>
            <person name="Detter J.C."/>
            <person name="Han C."/>
            <person name="Larimer F."/>
            <person name="Land M."/>
            <person name="Hauser L."/>
            <person name="Kyrpides N."/>
            <person name="Ovchinnikova G."/>
            <person name="Liberton M."/>
            <person name="Stoeckel J."/>
            <person name="Banerjee A."/>
            <person name="Singh A."/>
            <person name="Page L."/>
            <person name="Sato H."/>
            <person name="Zhao L."/>
            <person name="Sherman L."/>
            <person name="Pakrasi H."/>
            <person name="Richardson P."/>
        </authorList>
    </citation>
    <scope>NUCLEOTIDE SEQUENCE</scope>
    <source>
        <strain evidence="12">PCC 7425</strain>
    </source>
</reference>
<keyword evidence="4 9" id="KW-0812">Transmembrane</keyword>
<dbReference type="AlphaFoldDB" id="B8HX79"/>
<dbReference type="GO" id="GO:0005886">
    <property type="term" value="C:plasma membrane"/>
    <property type="evidence" value="ECO:0007669"/>
    <property type="project" value="UniProtKB-SubCell"/>
</dbReference>
<evidence type="ECO:0000256" key="8">
    <source>
        <dbReference type="ARBA" id="ARBA00023136"/>
    </source>
</evidence>
<dbReference type="InterPro" id="IPR036640">
    <property type="entry name" value="ABC1_TM_sf"/>
</dbReference>
<accession>B8HX79</accession>
<feature type="transmembrane region" description="Helical" evidence="9">
    <location>
        <begin position="59"/>
        <end position="80"/>
    </location>
</feature>
<gene>
    <name evidence="12" type="ordered locus">Cyan7425_2412</name>
</gene>
<evidence type="ECO:0000256" key="9">
    <source>
        <dbReference type="SAM" id="Phobius"/>
    </source>
</evidence>
<keyword evidence="3" id="KW-1003">Cell membrane</keyword>
<dbReference type="InterPro" id="IPR003593">
    <property type="entry name" value="AAA+_ATPase"/>
</dbReference>
<protein>
    <submittedName>
        <fullName evidence="12">ABC transporter related</fullName>
    </submittedName>
</protein>
<dbReference type="Gene3D" id="3.40.50.300">
    <property type="entry name" value="P-loop containing nucleotide triphosphate hydrolases"/>
    <property type="match status" value="1"/>
</dbReference>
<evidence type="ECO:0000256" key="7">
    <source>
        <dbReference type="ARBA" id="ARBA00022989"/>
    </source>
</evidence>
<keyword evidence="7 9" id="KW-1133">Transmembrane helix</keyword>
<keyword evidence="6" id="KW-0067">ATP-binding</keyword>
<dbReference type="Gene3D" id="1.20.1560.10">
    <property type="entry name" value="ABC transporter type 1, transmembrane domain"/>
    <property type="match status" value="1"/>
</dbReference>
<feature type="domain" description="ABC transporter" evidence="10">
    <location>
        <begin position="343"/>
        <end position="591"/>
    </location>
</feature>
<evidence type="ECO:0000256" key="1">
    <source>
        <dbReference type="ARBA" id="ARBA00004651"/>
    </source>
</evidence>
<dbReference type="Pfam" id="PF00005">
    <property type="entry name" value="ABC_tran"/>
    <property type="match status" value="1"/>
</dbReference>
<dbReference type="PROSITE" id="PS00211">
    <property type="entry name" value="ABC_TRANSPORTER_1"/>
    <property type="match status" value="1"/>
</dbReference>
<dbReference type="STRING" id="395961.Cyan7425_2412"/>
<dbReference type="InterPro" id="IPR017871">
    <property type="entry name" value="ABC_transporter-like_CS"/>
</dbReference>
<dbReference type="GO" id="GO:0005524">
    <property type="term" value="F:ATP binding"/>
    <property type="evidence" value="ECO:0007669"/>
    <property type="project" value="UniProtKB-KW"/>
</dbReference>
<comment type="subcellular location">
    <subcellularLocation>
        <location evidence="1">Cell membrane</location>
        <topology evidence="1">Multi-pass membrane protein</topology>
    </subcellularLocation>
</comment>
<evidence type="ECO:0000256" key="5">
    <source>
        <dbReference type="ARBA" id="ARBA00022741"/>
    </source>
</evidence>
<evidence type="ECO:0000256" key="4">
    <source>
        <dbReference type="ARBA" id="ARBA00022692"/>
    </source>
</evidence>
<dbReference type="InterPro" id="IPR011527">
    <property type="entry name" value="ABC1_TM_dom"/>
</dbReference>
<dbReference type="FunFam" id="3.40.50.300:FF:000299">
    <property type="entry name" value="ABC transporter ATP-binding protein/permease"/>
    <property type="match status" value="1"/>
</dbReference>
<feature type="transmembrane region" description="Helical" evidence="9">
    <location>
        <begin position="164"/>
        <end position="181"/>
    </location>
</feature>
<dbReference type="PANTHER" id="PTHR43394:SF1">
    <property type="entry name" value="ATP-BINDING CASSETTE SUB-FAMILY B MEMBER 10, MITOCHONDRIAL"/>
    <property type="match status" value="1"/>
</dbReference>
<dbReference type="EMBL" id="CP001344">
    <property type="protein sequence ID" value="ACL44770.1"/>
    <property type="molecule type" value="Genomic_DNA"/>
</dbReference>
<dbReference type="Pfam" id="PF00664">
    <property type="entry name" value="ABC_membrane"/>
    <property type="match status" value="1"/>
</dbReference>
<evidence type="ECO:0000259" key="10">
    <source>
        <dbReference type="PROSITE" id="PS50893"/>
    </source>
</evidence>
<dbReference type="GO" id="GO:0016887">
    <property type="term" value="F:ATP hydrolysis activity"/>
    <property type="evidence" value="ECO:0007669"/>
    <property type="project" value="InterPro"/>
</dbReference>
<dbReference type="PROSITE" id="PS50893">
    <property type="entry name" value="ABC_TRANSPORTER_2"/>
    <property type="match status" value="1"/>
</dbReference>
<organism evidence="12">
    <name type="scientific">Cyanothece sp. (strain PCC 7425 / ATCC 29141)</name>
    <dbReference type="NCBI Taxonomy" id="395961"/>
    <lineage>
        <taxon>Bacteria</taxon>
        <taxon>Bacillati</taxon>
        <taxon>Cyanobacteriota</taxon>
        <taxon>Cyanophyceae</taxon>
        <taxon>Gomontiellales</taxon>
        <taxon>Cyanothecaceae</taxon>
        <taxon>Cyanothece</taxon>
    </lineage>
</organism>
<dbReference type="eggNOG" id="COG1132">
    <property type="taxonomic scope" value="Bacteria"/>
</dbReference>
<dbReference type="InterPro" id="IPR027417">
    <property type="entry name" value="P-loop_NTPase"/>
</dbReference>
<sequence length="602" mass="66738">MPIPLQQYRSLLAGYLKPQQGRVIGLAIALLSGIGLQIINPQILAYFIDTAVKGGTQQVLLIPAVGFMAIALLTQVFSVLTTYLGETVAWIATNALRLDLASHCLHLDLSFHKCHTPGELLERVDGDVNLLARFFSQLIIHILGNAILLMGILAVLWFENRLAGLSLTIFALVALSLLLGLRVTAIAPYAEYLQVSAEFYGRLVEHIGGREDLRANGAVAYVMDRFHQILQRWLPVYQKARLASTILWSTSVGLFTVGNGIALTLAAYLWNQDQITIGTAYLIFHYTNLLSQPIERIREELEQLPQVEASIYRIRELSRIESQLIPPVEVALSQALGTEALAVEFEQVWFYYPSADSRDPGTAQTALSPNWTLQNLSFQLEPGQVLGILGRTGSGKSTIARLLLRLYDRQSGQICLGGCPITHIPLTELRQRIGLVTQDVQLFQATVRDNLTFFDPRIRDADLLETLEGLGLIDWLQSLPQGLNTLLGANSVGLSAGQAQLLAFVRVFLKNPGLVILDEASSRLDPQTEALIEQAIARLLQGRTGIIIAHRLQTVQRADQILILDRGRMVEYGDRLTLARQAQSRYAQLLRTRSRFNDGLQT</sequence>
<feature type="transmembrane region" description="Helical" evidence="9">
    <location>
        <begin position="21"/>
        <end position="39"/>
    </location>
</feature>
<dbReference type="PROSITE" id="PS50929">
    <property type="entry name" value="ABC_TM1F"/>
    <property type="match status" value="1"/>
</dbReference>
<keyword evidence="8 9" id="KW-0472">Membrane</keyword>
<feature type="transmembrane region" description="Helical" evidence="9">
    <location>
        <begin position="138"/>
        <end position="158"/>
    </location>
</feature>
<dbReference type="CDD" id="cd07346">
    <property type="entry name" value="ABC_6TM_exporters"/>
    <property type="match status" value="1"/>
</dbReference>
<evidence type="ECO:0000256" key="6">
    <source>
        <dbReference type="ARBA" id="ARBA00022840"/>
    </source>
</evidence>
<feature type="domain" description="ABC transmembrane type-1" evidence="11">
    <location>
        <begin position="24"/>
        <end position="306"/>
    </location>
</feature>
<dbReference type="InterPro" id="IPR003439">
    <property type="entry name" value="ABC_transporter-like_ATP-bd"/>
</dbReference>
<dbReference type="SUPFAM" id="SSF90123">
    <property type="entry name" value="ABC transporter transmembrane region"/>
    <property type="match status" value="1"/>
</dbReference>
<evidence type="ECO:0000259" key="11">
    <source>
        <dbReference type="PROSITE" id="PS50929"/>
    </source>
</evidence>
<evidence type="ECO:0000256" key="2">
    <source>
        <dbReference type="ARBA" id="ARBA00022448"/>
    </source>
</evidence>
<dbReference type="HOGENOM" id="CLU_000604_84_9_3"/>
<keyword evidence="5" id="KW-0547">Nucleotide-binding</keyword>
<dbReference type="OrthoDB" id="9762790at2"/>
<feature type="transmembrane region" description="Helical" evidence="9">
    <location>
        <begin position="246"/>
        <end position="270"/>
    </location>
</feature>
<evidence type="ECO:0000256" key="3">
    <source>
        <dbReference type="ARBA" id="ARBA00022475"/>
    </source>
</evidence>